<sequence length="85" mass="9205">MPQTAFFAFPTGITLAFTIDIFTTLAAQNWANTLATIFSTKTWITLAVSHQALSFTATTTRTTLGHIFGYAGNKDDFLGISIVIV</sequence>
<name>A0A224Y4H1_9HEMI</name>
<organism evidence="1">
    <name type="scientific">Panstrongylus lignarius</name>
    <dbReference type="NCBI Taxonomy" id="156445"/>
    <lineage>
        <taxon>Eukaryota</taxon>
        <taxon>Metazoa</taxon>
        <taxon>Ecdysozoa</taxon>
        <taxon>Arthropoda</taxon>
        <taxon>Hexapoda</taxon>
        <taxon>Insecta</taxon>
        <taxon>Pterygota</taxon>
        <taxon>Neoptera</taxon>
        <taxon>Paraneoptera</taxon>
        <taxon>Hemiptera</taxon>
        <taxon>Heteroptera</taxon>
        <taxon>Panheteroptera</taxon>
        <taxon>Cimicomorpha</taxon>
        <taxon>Reduviidae</taxon>
        <taxon>Triatominae</taxon>
        <taxon>Panstrongylus</taxon>
    </lineage>
</organism>
<evidence type="ECO:0000313" key="1">
    <source>
        <dbReference type="EMBL" id="JAW15369.1"/>
    </source>
</evidence>
<protein>
    <submittedName>
        <fullName evidence="1">Putative secreted protein</fullName>
    </submittedName>
</protein>
<proteinExistence type="predicted"/>
<reference evidence="1" key="1">
    <citation type="journal article" date="2018" name="PLoS Negl. Trop. Dis.">
        <title>An insight into the salivary gland and fat body transcriptome of Panstrongylus lignarius (Hemiptera: Heteroptera), the main vector of Chagas disease in Peru.</title>
        <authorList>
            <person name="Nevoa J.C."/>
            <person name="Mendes M.T."/>
            <person name="da Silva M.V."/>
            <person name="Soares S.C."/>
            <person name="Oliveira C.J.F."/>
            <person name="Ribeiro J.M.C."/>
        </authorList>
    </citation>
    <scope>NUCLEOTIDE SEQUENCE</scope>
</reference>
<dbReference type="AlphaFoldDB" id="A0A224Y4H1"/>
<dbReference type="EMBL" id="GFTR01001057">
    <property type="protein sequence ID" value="JAW15369.1"/>
    <property type="molecule type" value="Transcribed_RNA"/>
</dbReference>
<accession>A0A224Y4H1</accession>